<comment type="similarity">
    <text evidence="1">Belongs to the ETF alpha-subunit/FixB family.</text>
</comment>
<dbReference type="Proteomes" id="UP000078287">
    <property type="component" value="Unassembled WGS sequence"/>
</dbReference>
<dbReference type="STRING" id="1707952.A6A03_11640"/>
<keyword evidence="5" id="KW-0249">Electron transport</keyword>
<dbReference type="InterPro" id="IPR001308">
    <property type="entry name" value="ETF_a/FixB"/>
</dbReference>
<evidence type="ECO:0000256" key="5">
    <source>
        <dbReference type="ARBA" id="ARBA00022982"/>
    </source>
</evidence>
<evidence type="ECO:0000313" key="9">
    <source>
        <dbReference type="Proteomes" id="UP000078287"/>
    </source>
</evidence>
<dbReference type="FunFam" id="3.40.50.1220:FF:000001">
    <property type="entry name" value="Electron transfer flavoprotein, alpha subunit"/>
    <property type="match status" value="1"/>
</dbReference>
<dbReference type="OrthoDB" id="9770286at2"/>
<protein>
    <submittedName>
        <fullName evidence="8">Electron transfer flavoprotein subunit alpha</fullName>
    </submittedName>
</protein>
<dbReference type="PIRSF" id="PIRSF000089">
    <property type="entry name" value="Electra_flavoP_a"/>
    <property type="match status" value="1"/>
</dbReference>
<dbReference type="InterPro" id="IPR018206">
    <property type="entry name" value="ETF_asu_C_CS"/>
</dbReference>
<comment type="cofactor">
    <cofactor evidence="6">
        <name>FAD</name>
        <dbReference type="ChEBI" id="CHEBI:57692"/>
    </cofactor>
    <text evidence="6">Binds 1 FAD per dimer.</text>
</comment>
<organism evidence="8 9">
    <name type="scientific">Chloroflexus islandicus</name>
    <dbReference type="NCBI Taxonomy" id="1707952"/>
    <lineage>
        <taxon>Bacteria</taxon>
        <taxon>Bacillati</taxon>
        <taxon>Chloroflexota</taxon>
        <taxon>Chloroflexia</taxon>
        <taxon>Chloroflexales</taxon>
        <taxon>Chloroflexineae</taxon>
        <taxon>Chloroflexaceae</taxon>
        <taxon>Chloroflexus</taxon>
    </lineage>
</organism>
<dbReference type="EMBL" id="LWQS01000042">
    <property type="protein sequence ID" value="OAN46806.1"/>
    <property type="molecule type" value="Genomic_DNA"/>
</dbReference>
<dbReference type="SUPFAM" id="SSF52467">
    <property type="entry name" value="DHS-like NAD/FAD-binding domain"/>
    <property type="match status" value="1"/>
</dbReference>
<dbReference type="SMART" id="SM00893">
    <property type="entry name" value="ETF"/>
    <property type="match status" value="1"/>
</dbReference>
<keyword evidence="3" id="KW-0285">Flavoprotein</keyword>
<dbReference type="InterPro" id="IPR014729">
    <property type="entry name" value="Rossmann-like_a/b/a_fold"/>
</dbReference>
<dbReference type="RefSeq" id="WP_066785331.1">
    <property type="nucleotide sequence ID" value="NZ_LWQS01000042.1"/>
</dbReference>
<evidence type="ECO:0000256" key="3">
    <source>
        <dbReference type="ARBA" id="ARBA00022630"/>
    </source>
</evidence>
<dbReference type="PANTHER" id="PTHR43153:SF1">
    <property type="entry name" value="ELECTRON TRANSFER FLAVOPROTEIN SUBUNIT ALPHA, MITOCHONDRIAL"/>
    <property type="match status" value="1"/>
</dbReference>
<dbReference type="InterPro" id="IPR014731">
    <property type="entry name" value="ETF_asu_C"/>
</dbReference>
<dbReference type="AlphaFoldDB" id="A0A178ME60"/>
<feature type="binding site" evidence="6">
    <location>
        <begin position="237"/>
        <end position="238"/>
    </location>
    <ligand>
        <name>FAD</name>
        <dbReference type="ChEBI" id="CHEBI:57692"/>
    </ligand>
</feature>
<dbReference type="PROSITE" id="PS00696">
    <property type="entry name" value="ETF_ALPHA"/>
    <property type="match status" value="1"/>
</dbReference>
<dbReference type="Gene3D" id="3.40.50.1220">
    <property type="entry name" value="TPP-binding domain"/>
    <property type="match status" value="1"/>
</dbReference>
<dbReference type="InterPro" id="IPR014730">
    <property type="entry name" value="ETF_a/b_N"/>
</dbReference>
<feature type="domain" description="Electron transfer flavoprotein alpha/beta-subunit N-terminal" evidence="7">
    <location>
        <begin position="4"/>
        <end position="188"/>
    </location>
</feature>
<dbReference type="InterPro" id="IPR033947">
    <property type="entry name" value="ETF_alpha_N"/>
</dbReference>
<keyword evidence="9" id="KW-1185">Reference proteome</keyword>
<gene>
    <name evidence="8" type="ORF">A6A03_11640</name>
</gene>
<dbReference type="InterPro" id="IPR029035">
    <property type="entry name" value="DHS-like_NAD/FAD-binding_dom"/>
</dbReference>
<keyword evidence="4 6" id="KW-0274">FAD</keyword>
<dbReference type="GO" id="GO:0009055">
    <property type="term" value="F:electron transfer activity"/>
    <property type="evidence" value="ECO:0007669"/>
    <property type="project" value="InterPro"/>
</dbReference>
<name>A0A178ME60_9CHLR</name>
<feature type="binding site" evidence="6">
    <location>
        <position position="289"/>
    </location>
    <ligand>
        <name>FAD</name>
        <dbReference type="ChEBI" id="CHEBI:57692"/>
    </ligand>
</feature>
<feature type="binding site" evidence="6">
    <location>
        <position position="211"/>
    </location>
    <ligand>
        <name>FAD</name>
        <dbReference type="ChEBI" id="CHEBI:57692"/>
    </ligand>
</feature>
<dbReference type="GO" id="GO:0033539">
    <property type="term" value="P:fatty acid beta-oxidation using acyl-CoA dehydrogenase"/>
    <property type="evidence" value="ECO:0007669"/>
    <property type="project" value="TreeGrafter"/>
</dbReference>
<dbReference type="GO" id="GO:0050660">
    <property type="term" value="F:flavin adenine dinucleotide binding"/>
    <property type="evidence" value="ECO:0007669"/>
    <property type="project" value="InterPro"/>
</dbReference>
<evidence type="ECO:0000313" key="8">
    <source>
        <dbReference type="EMBL" id="OAN46806.1"/>
    </source>
</evidence>
<evidence type="ECO:0000256" key="6">
    <source>
        <dbReference type="PIRSR" id="PIRSR000089-1"/>
    </source>
</evidence>
<dbReference type="Gene3D" id="3.40.50.620">
    <property type="entry name" value="HUPs"/>
    <property type="match status" value="1"/>
</dbReference>
<reference evidence="8 9" key="1">
    <citation type="submission" date="2016-04" db="EMBL/GenBank/DDBJ databases">
        <title>Chloroflexus islandicus sp. nov., a thermophilic filamentous anoxygenic phototrophic bacterium from geyser Strokkur (Iceland).</title>
        <authorList>
            <person name="Gaisin V.A."/>
            <person name="Kalashnikov A.M."/>
            <person name="Sukhacheva M.V."/>
            <person name="Grouzdev D.S."/>
            <person name="Ivanov T.M."/>
            <person name="Kuznetsov B."/>
            <person name="Gorlenko V.M."/>
        </authorList>
    </citation>
    <scope>NUCLEOTIDE SEQUENCE [LARGE SCALE GENOMIC DNA]</scope>
    <source>
        <strain evidence="9">isl-2</strain>
    </source>
</reference>
<comment type="caution">
    <text evidence="8">The sequence shown here is derived from an EMBL/GenBank/DDBJ whole genome shotgun (WGS) entry which is preliminary data.</text>
</comment>
<keyword evidence="2" id="KW-0813">Transport</keyword>
<dbReference type="Pfam" id="PF01012">
    <property type="entry name" value="ETF"/>
    <property type="match status" value="1"/>
</dbReference>
<sequence length="325" mass="33369">MSNVLVILEAVGDDLAAISRELLGKGRQLADALGGSLAALAIGPTTAVAARAGQFGADQVYTANAPALAQYTTDGYVAAAMAAVQACNPALILAGTSFQMRDFGAALATDLNAGLVVDATDLQVVDGAIRATRPSHGGNVINTYRFAAGKPVVALVRKQSFPEAAAQPDRSAPVTELAVANLTPRTEVQAVAPKAGAVNLTDAAIIVTGGRGLGNKDNYYRLIPPLAEALGGAYGASRAIVDDGWVPYEHQVGQTGKTVSPKLYIAAGVSGAIQHLAGMRTSRTIVAINKDPEAPIFRIATLGVVGDVNEILPLLTAEIKARLNR</sequence>
<evidence type="ECO:0000256" key="2">
    <source>
        <dbReference type="ARBA" id="ARBA00022448"/>
    </source>
</evidence>
<dbReference type="SUPFAM" id="SSF52402">
    <property type="entry name" value="Adenine nucleotide alpha hydrolases-like"/>
    <property type="match status" value="1"/>
</dbReference>
<proteinExistence type="inferred from homology"/>
<dbReference type="Pfam" id="PF00766">
    <property type="entry name" value="ETF_alpha"/>
    <property type="match status" value="1"/>
</dbReference>
<dbReference type="CDD" id="cd01715">
    <property type="entry name" value="ETF_alpha"/>
    <property type="match status" value="1"/>
</dbReference>
<dbReference type="PANTHER" id="PTHR43153">
    <property type="entry name" value="ELECTRON TRANSFER FLAVOPROTEIN ALPHA"/>
    <property type="match status" value="1"/>
</dbReference>
<feature type="binding site" evidence="6">
    <location>
        <begin position="251"/>
        <end position="255"/>
    </location>
    <ligand>
        <name>FAD</name>
        <dbReference type="ChEBI" id="CHEBI:57692"/>
    </ligand>
</feature>
<evidence type="ECO:0000256" key="4">
    <source>
        <dbReference type="ARBA" id="ARBA00022827"/>
    </source>
</evidence>
<evidence type="ECO:0000256" key="1">
    <source>
        <dbReference type="ARBA" id="ARBA00005817"/>
    </source>
</evidence>
<accession>A0A178ME60</accession>
<feature type="binding site" evidence="6">
    <location>
        <begin position="268"/>
        <end position="275"/>
    </location>
    <ligand>
        <name>FAD</name>
        <dbReference type="ChEBI" id="CHEBI:57692"/>
    </ligand>
</feature>
<evidence type="ECO:0000259" key="7">
    <source>
        <dbReference type="SMART" id="SM00893"/>
    </source>
</evidence>